<keyword evidence="2" id="KW-1185">Reference proteome</keyword>
<evidence type="ECO:0000313" key="2">
    <source>
        <dbReference type="Proteomes" id="UP000824066"/>
    </source>
</evidence>
<dbReference type="RefSeq" id="WP_217861171.1">
    <property type="nucleotide sequence ID" value="NZ_CP077080.1"/>
</dbReference>
<gene>
    <name evidence="1" type="ORF">KSS97_04475</name>
</gene>
<organism evidence="1 2">
    <name type="scientific">Pseudomonas canavaninivorans</name>
    <dbReference type="NCBI Taxonomy" id="2842348"/>
    <lineage>
        <taxon>Bacteria</taxon>
        <taxon>Pseudomonadati</taxon>
        <taxon>Pseudomonadota</taxon>
        <taxon>Gammaproteobacteria</taxon>
        <taxon>Pseudomonadales</taxon>
        <taxon>Pseudomonadaceae</taxon>
        <taxon>Pseudomonas</taxon>
    </lineage>
</organism>
<sequence>MIKQNVNVNHISTYSFRAECREDVLNFLALPEATSLKKITIVPDPTFPDVEVEIETKLTVQEVISALEMVEDGHVMVETLKACALVSNGMD</sequence>
<evidence type="ECO:0008006" key="3">
    <source>
        <dbReference type="Google" id="ProtNLM"/>
    </source>
</evidence>
<evidence type="ECO:0000313" key="1">
    <source>
        <dbReference type="EMBL" id="QXI54217.1"/>
    </source>
</evidence>
<proteinExistence type="predicted"/>
<reference evidence="1 2" key="1">
    <citation type="journal article" date="2021" name="Microorganisms">
        <title>The Ever-Expanding Pseudomonas Genus: Description of 43 New Species and Partition of the Pseudomonas putida Group.</title>
        <authorList>
            <person name="Girard L."/>
            <person name="Lood C."/>
            <person name="Hofte M."/>
            <person name="Vandamme P."/>
            <person name="Rokni-Zadeh H."/>
            <person name="van Noort V."/>
            <person name="Lavigne R."/>
            <person name="De Mot R."/>
        </authorList>
    </citation>
    <scope>NUCLEOTIDE SEQUENCE [LARGE SCALE GENOMIC DNA]</scope>
    <source>
        <strain evidence="1 2">SWRI17</strain>
    </source>
</reference>
<dbReference type="EMBL" id="CP077080">
    <property type="protein sequence ID" value="QXI54217.1"/>
    <property type="molecule type" value="Genomic_DNA"/>
</dbReference>
<name>A0ABX8QG20_PSECO</name>
<accession>A0ABX8QG20</accession>
<protein>
    <recommendedName>
        <fullName evidence="3">DUF1652 domain-containing protein</fullName>
    </recommendedName>
</protein>
<dbReference type="Proteomes" id="UP000824066">
    <property type="component" value="Chromosome"/>
</dbReference>